<evidence type="ECO:0000256" key="1">
    <source>
        <dbReference type="SAM" id="MobiDB-lite"/>
    </source>
</evidence>
<dbReference type="Proteomes" id="UP000179627">
    <property type="component" value="Unassembled WGS sequence"/>
</dbReference>
<feature type="transmembrane region" description="Helical" evidence="2">
    <location>
        <begin position="53"/>
        <end position="73"/>
    </location>
</feature>
<accession>A0A1S1QUI2</accession>
<name>A0A1S1QUI2_9ACTN</name>
<dbReference type="OrthoDB" id="5244396at2"/>
<comment type="caution">
    <text evidence="3">The sequence shown here is derived from an EMBL/GenBank/DDBJ whole genome shotgun (WGS) entry which is preliminary data.</text>
</comment>
<feature type="region of interest" description="Disordered" evidence="1">
    <location>
        <begin position="1"/>
        <end position="33"/>
    </location>
</feature>
<dbReference type="RefSeq" id="WP_071084085.1">
    <property type="nucleotide sequence ID" value="NZ_MBLM01000109.1"/>
</dbReference>
<proteinExistence type="predicted"/>
<dbReference type="EMBL" id="MBLM01000109">
    <property type="protein sequence ID" value="OHV38353.1"/>
    <property type="molecule type" value="Genomic_DNA"/>
</dbReference>
<reference evidence="4" key="1">
    <citation type="submission" date="2016-07" db="EMBL/GenBank/DDBJ databases">
        <title>Sequence Frankia sp. strain CcI1.17.</title>
        <authorList>
            <person name="Ghodhbane-Gtari F."/>
            <person name="Swanson E."/>
            <person name="Gueddou A."/>
            <person name="Morris K."/>
            <person name="Hezbri K."/>
            <person name="Ktari A."/>
            <person name="Nouioui I."/>
            <person name="Abebe-Akele F."/>
            <person name="Simpson S."/>
            <person name="Thomas K."/>
            <person name="Gtari M."/>
            <person name="Tisa L.S."/>
            <person name="Hurst S."/>
        </authorList>
    </citation>
    <scope>NUCLEOTIDE SEQUENCE [LARGE SCALE GENOMIC DNA]</scope>
    <source>
        <strain evidence="4">Cc1.17</strain>
    </source>
</reference>
<keyword evidence="4" id="KW-1185">Reference proteome</keyword>
<protein>
    <recommendedName>
        <fullName evidence="5">ABC transporter permease</fullName>
    </recommendedName>
</protein>
<evidence type="ECO:0000313" key="4">
    <source>
        <dbReference type="Proteomes" id="UP000179627"/>
    </source>
</evidence>
<keyword evidence="2" id="KW-1133">Transmembrane helix</keyword>
<feature type="compositionally biased region" description="Gly residues" evidence="1">
    <location>
        <begin position="22"/>
        <end position="31"/>
    </location>
</feature>
<organism evidence="3 4">
    <name type="scientific">Parafrankia colletiae</name>
    <dbReference type="NCBI Taxonomy" id="573497"/>
    <lineage>
        <taxon>Bacteria</taxon>
        <taxon>Bacillati</taxon>
        <taxon>Actinomycetota</taxon>
        <taxon>Actinomycetes</taxon>
        <taxon>Frankiales</taxon>
        <taxon>Frankiaceae</taxon>
        <taxon>Parafrankia</taxon>
    </lineage>
</organism>
<evidence type="ECO:0000256" key="2">
    <source>
        <dbReference type="SAM" id="Phobius"/>
    </source>
</evidence>
<feature type="transmembrane region" description="Helical" evidence="2">
    <location>
        <begin position="170"/>
        <end position="190"/>
    </location>
</feature>
<sequence length="266" mass="27146">MTGPHTLVTSGGRAAARRSRAGGAGGAGRGRGPNTSRLVGAELMKLATGRWQLAGLCVVLAVHALPLLLWGAQADPALAWNGLRSRSGFLLAYAMMFFGVVLVTSEYRYRTITHAWLVSPGRVRVLAAQAATVVLIGTALSSLVFAAWWLRGAGRHGGAAMRSGRPAEVLTAYLIVVAVVCAAGLTGVALGEITRGLAPAAGVVALSGLAEAALDGARFHGPVTAPSGVLLWPTTETPVSSLSAAISWAVVLIAAASASLRRDLPS</sequence>
<keyword evidence="2" id="KW-0812">Transmembrane</keyword>
<gene>
    <name evidence="3" type="ORF">CC117_15530</name>
</gene>
<feature type="transmembrane region" description="Helical" evidence="2">
    <location>
        <begin position="125"/>
        <end position="150"/>
    </location>
</feature>
<evidence type="ECO:0008006" key="5">
    <source>
        <dbReference type="Google" id="ProtNLM"/>
    </source>
</evidence>
<evidence type="ECO:0000313" key="3">
    <source>
        <dbReference type="EMBL" id="OHV38353.1"/>
    </source>
</evidence>
<dbReference type="AlphaFoldDB" id="A0A1S1QUI2"/>
<feature type="transmembrane region" description="Helical" evidence="2">
    <location>
        <begin position="85"/>
        <end position="104"/>
    </location>
</feature>
<keyword evidence="2" id="KW-0472">Membrane</keyword>